<evidence type="ECO:0000313" key="6">
    <source>
        <dbReference type="Proteomes" id="UP000078561"/>
    </source>
</evidence>
<dbReference type="AlphaFoldDB" id="A0A168LCA4"/>
<dbReference type="Pfam" id="PF12796">
    <property type="entry name" value="Ank_2"/>
    <property type="match status" value="2"/>
</dbReference>
<dbReference type="STRING" id="4829.A0A168LCA4"/>
<accession>A0A168LCA4</accession>
<dbReference type="PANTHER" id="PTHR24198:SF165">
    <property type="entry name" value="ANKYRIN REPEAT-CONTAINING PROTEIN-RELATED"/>
    <property type="match status" value="1"/>
</dbReference>
<organism evidence="5">
    <name type="scientific">Absidia glauca</name>
    <name type="common">Pin mould</name>
    <dbReference type="NCBI Taxonomy" id="4829"/>
    <lineage>
        <taxon>Eukaryota</taxon>
        <taxon>Fungi</taxon>
        <taxon>Fungi incertae sedis</taxon>
        <taxon>Mucoromycota</taxon>
        <taxon>Mucoromycotina</taxon>
        <taxon>Mucoromycetes</taxon>
        <taxon>Mucorales</taxon>
        <taxon>Cunninghamellaceae</taxon>
        <taxon>Absidia</taxon>
    </lineage>
</organism>
<dbReference type="Proteomes" id="UP000078561">
    <property type="component" value="Unassembled WGS sequence"/>
</dbReference>
<keyword evidence="6" id="KW-1185">Reference proteome</keyword>
<dbReference type="SMART" id="SM00248">
    <property type="entry name" value="ANK"/>
    <property type="match status" value="4"/>
</dbReference>
<protein>
    <submittedName>
        <fullName evidence="5">Uncharacterized protein</fullName>
    </submittedName>
</protein>
<sequence>MYDGKKDKAKDYHLQLHMAATNGNVGIDFVTIAILTGLVKFALDHGAPIDSVVNGFLPLQLACISDNNIAVVQYLIDRGAQVNAQSLNISSSYRWSKKHSADKSQAVAGAIGSTALHVACANGCSRIVDLLLRNDARVDLKDKYGSRPLDIAAAKHHMEIVKLLETFGALQRHESSFQGGRRSMDVIYSTKKQHQQHQQQQLSTSNSYQSTTASKMDDRADRMRRPSLPSVFEGKSHFSKRKPSTPSLDIPPLSTLPPAPLQYSSNIKQSTSLDQPALASSMDNTTHSIDIVRHRRPSRNKLPELAWSKSSDETMVGTPPAPPLPPNSLPQQKMPTSNKHDWYSYGVLHHDGQENYLTSLERRAYGLDDMPTRQSFDQVRPHRLSLETILDPQASQDNASSSPLSSSSSSLRPSLKRCSSDGGHLRTTALMNAMAAKNTSFSAVPPLPAIQPPPQQQQQEEEPMPRRSLALDDDSLRQFEEKDMKKAWWSAFGGRKSMDVATYQRHLQHQDSFCSTTSSSRPSLDFRPSFDVGGGMVCPGQNATGDEVDMNFEADEYDDEPRRPRKPGFFTRWVGAWSKKGG</sequence>
<dbReference type="InterPro" id="IPR002110">
    <property type="entry name" value="Ankyrin_rpt"/>
</dbReference>
<name>A0A168LCA4_ABSGL</name>
<evidence type="ECO:0000256" key="1">
    <source>
        <dbReference type="ARBA" id="ARBA00022737"/>
    </source>
</evidence>
<feature type="compositionally biased region" description="Basic and acidic residues" evidence="4">
    <location>
        <begin position="215"/>
        <end position="224"/>
    </location>
</feature>
<proteinExistence type="predicted"/>
<feature type="compositionally biased region" description="Low complexity" evidence="4">
    <location>
        <begin position="400"/>
        <end position="417"/>
    </location>
</feature>
<feature type="compositionally biased region" description="Pro residues" evidence="4">
    <location>
        <begin position="445"/>
        <end position="455"/>
    </location>
</feature>
<dbReference type="InParanoid" id="A0A168LCA4"/>
<dbReference type="Gene3D" id="1.25.40.20">
    <property type="entry name" value="Ankyrin repeat-containing domain"/>
    <property type="match status" value="2"/>
</dbReference>
<dbReference type="SUPFAM" id="SSF48403">
    <property type="entry name" value="Ankyrin repeat"/>
    <property type="match status" value="1"/>
</dbReference>
<feature type="region of interest" description="Disordered" evidence="4">
    <location>
        <begin position="443"/>
        <end position="467"/>
    </location>
</feature>
<feature type="region of interest" description="Disordered" evidence="4">
    <location>
        <begin position="189"/>
        <end position="264"/>
    </location>
</feature>
<dbReference type="PROSITE" id="PS50297">
    <property type="entry name" value="ANK_REP_REGION"/>
    <property type="match status" value="2"/>
</dbReference>
<feature type="repeat" description="ANK" evidence="3">
    <location>
        <begin position="54"/>
        <end position="87"/>
    </location>
</feature>
<gene>
    <name evidence="5" type="primary">ABSGL_01919.1 scaffold 2540</name>
</gene>
<dbReference type="PROSITE" id="PS50088">
    <property type="entry name" value="ANK_REPEAT"/>
    <property type="match status" value="2"/>
</dbReference>
<evidence type="ECO:0000313" key="5">
    <source>
        <dbReference type="EMBL" id="SAL96506.1"/>
    </source>
</evidence>
<feature type="region of interest" description="Disordered" evidence="4">
    <location>
        <begin position="391"/>
        <end position="423"/>
    </location>
</feature>
<feature type="compositionally biased region" description="Polar residues" evidence="4">
    <location>
        <begin position="202"/>
        <end position="214"/>
    </location>
</feature>
<dbReference type="OrthoDB" id="194358at2759"/>
<dbReference type="InterPro" id="IPR036770">
    <property type="entry name" value="Ankyrin_rpt-contain_sf"/>
</dbReference>
<dbReference type="EMBL" id="LT551144">
    <property type="protein sequence ID" value="SAL96506.1"/>
    <property type="molecule type" value="Genomic_DNA"/>
</dbReference>
<reference evidence="5" key="1">
    <citation type="submission" date="2016-04" db="EMBL/GenBank/DDBJ databases">
        <authorList>
            <person name="Evans L.H."/>
            <person name="Alamgir A."/>
            <person name="Owens N."/>
            <person name="Weber N.D."/>
            <person name="Virtaneva K."/>
            <person name="Barbian K."/>
            <person name="Babar A."/>
            <person name="Rosenke K."/>
        </authorList>
    </citation>
    <scope>NUCLEOTIDE SEQUENCE [LARGE SCALE GENOMIC DNA]</scope>
    <source>
        <strain evidence="5">CBS 101.48</strain>
    </source>
</reference>
<dbReference type="PANTHER" id="PTHR24198">
    <property type="entry name" value="ANKYRIN REPEAT AND PROTEIN KINASE DOMAIN-CONTAINING PROTEIN"/>
    <property type="match status" value="1"/>
</dbReference>
<evidence type="ECO:0000256" key="3">
    <source>
        <dbReference type="PROSITE-ProRule" id="PRU00023"/>
    </source>
</evidence>
<evidence type="ECO:0000256" key="2">
    <source>
        <dbReference type="ARBA" id="ARBA00023043"/>
    </source>
</evidence>
<dbReference type="OMA" id="WWSAFGG"/>
<evidence type="ECO:0000256" key="4">
    <source>
        <dbReference type="SAM" id="MobiDB-lite"/>
    </source>
</evidence>
<feature type="repeat" description="ANK" evidence="3">
    <location>
        <begin position="111"/>
        <end position="143"/>
    </location>
</feature>
<keyword evidence="2 3" id="KW-0040">ANK repeat</keyword>
<keyword evidence="1" id="KW-0677">Repeat</keyword>